<evidence type="ECO:0000313" key="1">
    <source>
        <dbReference type="EMBL" id="MBX52594.1"/>
    </source>
</evidence>
<name>A0A2P2PCY6_RHIMU</name>
<accession>A0A2P2PCY6</accession>
<sequence>MQIMLIELLKATDLNSPAFKNSLILIAHNTYSPEF</sequence>
<proteinExistence type="predicted"/>
<reference evidence="1" key="1">
    <citation type="submission" date="2018-02" db="EMBL/GenBank/DDBJ databases">
        <title>Rhizophora mucronata_Transcriptome.</title>
        <authorList>
            <person name="Meera S.P."/>
            <person name="Sreeshan A."/>
            <person name="Augustine A."/>
        </authorList>
    </citation>
    <scope>NUCLEOTIDE SEQUENCE</scope>
    <source>
        <tissue evidence="1">Leaf</tissue>
    </source>
</reference>
<dbReference type="AlphaFoldDB" id="A0A2P2PCY6"/>
<organism evidence="1">
    <name type="scientific">Rhizophora mucronata</name>
    <name type="common">Asiatic mangrove</name>
    <dbReference type="NCBI Taxonomy" id="61149"/>
    <lineage>
        <taxon>Eukaryota</taxon>
        <taxon>Viridiplantae</taxon>
        <taxon>Streptophyta</taxon>
        <taxon>Embryophyta</taxon>
        <taxon>Tracheophyta</taxon>
        <taxon>Spermatophyta</taxon>
        <taxon>Magnoliopsida</taxon>
        <taxon>eudicotyledons</taxon>
        <taxon>Gunneridae</taxon>
        <taxon>Pentapetalae</taxon>
        <taxon>rosids</taxon>
        <taxon>fabids</taxon>
        <taxon>Malpighiales</taxon>
        <taxon>Rhizophoraceae</taxon>
        <taxon>Rhizophora</taxon>
    </lineage>
</organism>
<dbReference type="EMBL" id="GGEC01072110">
    <property type="protein sequence ID" value="MBX52594.1"/>
    <property type="molecule type" value="Transcribed_RNA"/>
</dbReference>
<protein>
    <submittedName>
        <fullName evidence="1">Uncharacterized protein</fullName>
    </submittedName>
</protein>